<evidence type="ECO:0000313" key="1">
    <source>
        <dbReference type="EMBL" id="KAK3787226.1"/>
    </source>
</evidence>
<evidence type="ECO:0000313" key="2">
    <source>
        <dbReference type="Proteomes" id="UP001283361"/>
    </source>
</evidence>
<reference evidence="1" key="1">
    <citation type="journal article" date="2023" name="G3 (Bethesda)">
        <title>A reference genome for the long-term kleptoplast-retaining sea slug Elysia crispata morphotype clarki.</title>
        <authorList>
            <person name="Eastman K.E."/>
            <person name="Pendleton A.L."/>
            <person name="Shaikh M.A."/>
            <person name="Suttiyut T."/>
            <person name="Ogas R."/>
            <person name="Tomko P."/>
            <person name="Gavelis G."/>
            <person name="Widhalm J.R."/>
            <person name="Wisecaver J.H."/>
        </authorList>
    </citation>
    <scope>NUCLEOTIDE SEQUENCE</scope>
    <source>
        <strain evidence="1">ECLA1</strain>
    </source>
</reference>
<dbReference type="AlphaFoldDB" id="A0AAE1AHJ8"/>
<accession>A0AAE1AHJ8</accession>
<comment type="caution">
    <text evidence="1">The sequence shown here is derived from an EMBL/GenBank/DDBJ whole genome shotgun (WGS) entry which is preliminary data.</text>
</comment>
<proteinExistence type="predicted"/>
<protein>
    <submittedName>
        <fullName evidence="1">Uncharacterized protein</fullName>
    </submittedName>
</protein>
<dbReference type="Proteomes" id="UP001283361">
    <property type="component" value="Unassembled WGS sequence"/>
</dbReference>
<sequence>MRVQSSAKRASRMILSIVFILALRRRRSKRDPSSLHYVYILEEHSTFDVPDGMVEDAEYEAKRTEKRAAVLPQQKM</sequence>
<name>A0AAE1AHJ8_9GAST</name>
<dbReference type="EMBL" id="JAWDGP010001872">
    <property type="protein sequence ID" value="KAK3787226.1"/>
    <property type="molecule type" value="Genomic_DNA"/>
</dbReference>
<keyword evidence="2" id="KW-1185">Reference proteome</keyword>
<gene>
    <name evidence="1" type="ORF">RRG08_055949</name>
</gene>
<organism evidence="1 2">
    <name type="scientific">Elysia crispata</name>
    <name type="common">lettuce slug</name>
    <dbReference type="NCBI Taxonomy" id="231223"/>
    <lineage>
        <taxon>Eukaryota</taxon>
        <taxon>Metazoa</taxon>
        <taxon>Spiralia</taxon>
        <taxon>Lophotrochozoa</taxon>
        <taxon>Mollusca</taxon>
        <taxon>Gastropoda</taxon>
        <taxon>Heterobranchia</taxon>
        <taxon>Euthyneura</taxon>
        <taxon>Panpulmonata</taxon>
        <taxon>Sacoglossa</taxon>
        <taxon>Placobranchoidea</taxon>
        <taxon>Plakobranchidae</taxon>
        <taxon>Elysia</taxon>
    </lineage>
</organism>